<evidence type="ECO:0000259" key="4">
    <source>
        <dbReference type="PROSITE" id="PS51123"/>
    </source>
</evidence>
<dbReference type="AlphaFoldDB" id="A0A1N6V866"/>
<sequence>MNTTLFDLLWQLKHELERQGADKIDMPKFIDDVEYRRRLLKAANAKALNPAFRQILPELLSGNPLEITRQVAAVPRTREPQQARQVHSLETGRKGPGLFSGGILVLILLAFAVAVVELTSDSVVSDLIASAGLKPGSSVQSTEVSGTTPTPSAPAPKAPVETQVAVAALTSSEQEVDTLFRLHGSNTIGEALAPALLKAYWLQQGADNIRVEQQESEVEHDVLFQLPGEKALQRVELKAHGSSTGFKGLHARQADLAMASRRIKGKEIERLAPIYGDLSSVRTEHIVGMDGLAIIVNPRNPISSLNTEQLAKLFAGQISNWKQLGGADVPVSIYSRDENSGTWDSFRSMVLKKHGVKLSPKARRYESSMELSDRVSQEPGAIGFIGLPYVLRAKALAVADEEGALPVFPTTFTISTEDYPLTRRLYMYEPMTLALNSPAHDFINFVTSEEGQEIVRKTGFISQNIQRIQPVLSEELPKEYLELVQGDSRLSLNFRFNSGTFDLDNKAQRDLQRVIRFFEQHPGQRAFLIGFSDSTGNAEHNRRLSLKRAEVVRDQLLSRGINVADVHGLGSLAPVASNATPAGRERNRRVEVWIRDTAGRGVASAR</sequence>
<evidence type="ECO:0000256" key="1">
    <source>
        <dbReference type="ARBA" id="ARBA00022729"/>
    </source>
</evidence>
<dbReference type="eggNOG" id="COG2885">
    <property type="taxonomic scope" value="Bacteria"/>
</dbReference>
<dbReference type="PROSITE" id="PS51123">
    <property type="entry name" value="OMPA_2"/>
    <property type="match status" value="1"/>
</dbReference>
<protein>
    <submittedName>
        <fullName evidence="5">Phosphate ABC transporter substrate-binding protein, PhoT family</fullName>
    </submittedName>
</protein>
<dbReference type="RefSeq" id="WP_083703120.1">
    <property type="nucleotide sequence ID" value="NZ_FTMN01000008.1"/>
</dbReference>
<dbReference type="CDD" id="cd07185">
    <property type="entry name" value="OmpA_C-like"/>
    <property type="match status" value="1"/>
</dbReference>
<dbReference type="PANTHER" id="PTHR30570:SF1">
    <property type="entry name" value="PHOSPHATE-BINDING PROTEIN PSTS"/>
    <property type="match status" value="1"/>
</dbReference>
<evidence type="ECO:0000256" key="2">
    <source>
        <dbReference type="PROSITE-ProRule" id="PRU00473"/>
    </source>
</evidence>
<dbReference type="SUPFAM" id="SSF103088">
    <property type="entry name" value="OmpA-like"/>
    <property type="match status" value="1"/>
</dbReference>
<dbReference type="Pfam" id="PF00691">
    <property type="entry name" value="OmpA"/>
    <property type="match status" value="1"/>
</dbReference>
<dbReference type="PANTHER" id="PTHR30570">
    <property type="entry name" value="PERIPLASMIC PHOSPHATE BINDING COMPONENT OF PHOSPHATE ABC TRANSPORTER"/>
    <property type="match status" value="1"/>
</dbReference>
<reference evidence="5 6" key="1">
    <citation type="submission" date="2017-01" db="EMBL/GenBank/DDBJ databases">
        <authorList>
            <person name="Mah S.A."/>
            <person name="Swanson W.J."/>
            <person name="Moy G.W."/>
            <person name="Vacquier V.D."/>
        </authorList>
    </citation>
    <scope>NUCLEOTIDE SEQUENCE [LARGE SCALE GENOMIC DNA]</scope>
    <source>
        <strain evidence="5 6">DSM 7027</strain>
    </source>
</reference>
<evidence type="ECO:0000313" key="5">
    <source>
        <dbReference type="EMBL" id="SIQ74002.1"/>
    </source>
</evidence>
<dbReference type="CDD" id="cd13653">
    <property type="entry name" value="PBP2_phosphate_like_1"/>
    <property type="match status" value="1"/>
</dbReference>
<dbReference type="InterPro" id="IPR036737">
    <property type="entry name" value="OmpA-like_sf"/>
</dbReference>
<accession>A0A1N6V866</accession>
<feature type="compositionally biased region" description="Polar residues" evidence="3">
    <location>
        <begin position="137"/>
        <end position="146"/>
    </location>
</feature>
<dbReference type="InterPro" id="IPR024370">
    <property type="entry name" value="PBP_domain"/>
</dbReference>
<evidence type="ECO:0000313" key="6">
    <source>
        <dbReference type="Proteomes" id="UP000186895"/>
    </source>
</evidence>
<dbReference type="InterPro" id="IPR006665">
    <property type="entry name" value="OmpA-like"/>
</dbReference>
<dbReference type="GO" id="GO:0016020">
    <property type="term" value="C:membrane"/>
    <property type="evidence" value="ECO:0007669"/>
    <property type="project" value="UniProtKB-UniRule"/>
</dbReference>
<dbReference type="eggNOG" id="COG0226">
    <property type="taxonomic scope" value="Bacteria"/>
</dbReference>
<dbReference type="Proteomes" id="UP000186895">
    <property type="component" value="Unassembled WGS sequence"/>
</dbReference>
<gene>
    <name evidence="5" type="ORF">SAMN05421647_10893</name>
</gene>
<dbReference type="Gene3D" id="3.40.190.10">
    <property type="entry name" value="Periplasmic binding protein-like II"/>
    <property type="match status" value="2"/>
</dbReference>
<dbReference type="SUPFAM" id="SSF53850">
    <property type="entry name" value="Periplasmic binding protein-like II"/>
    <property type="match status" value="1"/>
</dbReference>
<keyword evidence="6" id="KW-1185">Reference proteome</keyword>
<dbReference type="STRING" id="49186.SAMN05421647_10893"/>
<feature type="domain" description="OmpA-like" evidence="4">
    <location>
        <begin position="483"/>
        <end position="598"/>
    </location>
</feature>
<organism evidence="5 6">
    <name type="scientific">Marinobacterium stanieri</name>
    <dbReference type="NCBI Taxonomy" id="49186"/>
    <lineage>
        <taxon>Bacteria</taxon>
        <taxon>Pseudomonadati</taxon>
        <taxon>Pseudomonadota</taxon>
        <taxon>Gammaproteobacteria</taxon>
        <taxon>Oceanospirillales</taxon>
        <taxon>Oceanospirillaceae</taxon>
        <taxon>Marinobacterium</taxon>
    </lineage>
</organism>
<dbReference type="Pfam" id="PF12849">
    <property type="entry name" value="PBP_like_2"/>
    <property type="match status" value="1"/>
</dbReference>
<dbReference type="InterPro" id="IPR050811">
    <property type="entry name" value="Phosphate_ABC_transporter"/>
</dbReference>
<dbReference type="EMBL" id="FTMN01000008">
    <property type="protein sequence ID" value="SIQ74002.1"/>
    <property type="molecule type" value="Genomic_DNA"/>
</dbReference>
<dbReference type="Gene3D" id="3.30.1330.60">
    <property type="entry name" value="OmpA-like domain"/>
    <property type="match status" value="1"/>
</dbReference>
<keyword evidence="1" id="KW-0732">Signal</keyword>
<feature type="region of interest" description="Disordered" evidence="3">
    <location>
        <begin position="134"/>
        <end position="159"/>
    </location>
</feature>
<name>A0A1N6V866_9GAMM</name>
<evidence type="ECO:0000256" key="3">
    <source>
        <dbReference type="SAM" id="MobiDB-lite"/>
    </source>
</evidence>
<keyword evidence="2" id="KW-0472">Membrane</keyword>
<proteinExistence type="predicted"/>